<evidence type="ECO:0000259" key="11">
    <source>
        <dbReference type="Pfam" id="PF26002"/>
    </source>
</evidence>
<keyword evidence="4 9" id="KW-1003">Cell membrane</keyword>
<evidence type="ECO:0000256" key="7">
    <source>
        <dbReference type="ARBA" id="ARBA00022989"/>
    </source>
</evidence>
<evidence type="ECO:0000256" key="3">
    <source>
        <dbReference type="ARBA" id="ARBA00022448"/>
    </source>
</evidence>
<evidence type="ECO:0000256" key="4">
    <source>
        <dbReference type="ARBA" id="ARBA00022475"/>
    </source>
</evidence>
<evidence type="ECO:0000256" key="5">
    <source>
        <dbReference type="ARBA" id="ARBA00022519"/>
    </source>
</evidence>
<dbReference type="SUPFAM" id="SSF111369">
    <property type="entry name" value="HlyD-like secretion proteins"/>
    <property type="match status" value="1"/>
</dbReference>
<keyword evidence="7 9" id="KW-1133">Transmembrane helix</keyword>
<dbReference type="Pfam" id="PF25994">
    <property type="entry name" value="HH_AprE"/>
    <property type="match status" value="1"/>
</dbReference>
<dbReference type="Pfam" id="PF26002">
    <property type="entry name" value="Beta-barrel_AprE"/>
    <property type="match status" value="1"/>
</dbReference>
<sequence length="451" mass="49690">MKSSSGSIAHDLAAILQSPSGTPLQRLRFLAASAFAIVGVFVVGFGVWATQAPLESAAVAGGAIEAESSRKTIQHLEGGIIGRILVADGDEVAAGQALIHLDDTGAHATVQVLQGQLWNAQAQEARLLAERDARNEVEFPFVFMQRKPNDPDLASIMNGQIKIFETRRKLQASRIEVIEQRKAQTEREIVGLRFQEQAAAKRASIIKEEIAVVAPLVTKGLQTRPRLLQLEREQAEIDGRLGGTQAQISRAEQSIGESQAMILKLESDYYSEIAQGLRDTQGQIFQLLERLQAAQDVLARTKIRAPEAGIITDLRIHTPGGVVAAGEPLLDLVPRQDRLIVRAQVKPEDIDLVRPGLEARIRLLSYKHRRVPPVDGVLTYVSADRLVDKQTERAYYTAQIRIDPTSLRGLPEVKIIPGMPVEVLIKTGQFTVAHYVLRPFLDSFNRAFRED</sequence>
<gene>
    <name evidence="12" type="ORF">FEZ63_01745</name>
</gene>
<dbReference type="GO" id="GO:0005886">
    <property type="term" value="C:plasma membrane"/>
    <property type="evidence" value="ECO:0007669"/>
    <property type="project" value="UniProtKB-SubCell"/>
</dbReference>
<evidence type="ECO:0000256" key="2">
    <source>
        <dbReference type="ARBA" id="ARBA00009477"/>
    </source>
</evidence>
<keyword evidence="3 9" id="KW-0813">Transport</keyword>
<evidence type="ECO:0000313" key="12">
    <source>
        <dbReference type="EMBL" id="KAB0268865.1"/>
    </source>
</evidence>
<feature type="domain" description="AprE-like beta-barrel" evidence="11">
    <location>
        <begin position="339"/>
        <end position="428"/>
    </location>
</feature>
<comment type="subcellular location">
    <subcellularLocation>
        <location evidence="1 9">Cell inner membrane</location>
        <topology evidence="1 9">Single-pass membrane protein</topology>
    </subcellularLocation>
</comment>
<keyword evidence="6 9" id="KW-0812">Transmembrane</keyword>
<feature type="transmembrane region" description="Helical" evidence="9">
    <location>
        <begin position="29"/>
        <end position="49"/>
    </location>
</feature>
<dbReference type="EMBL" id="VCMV01000003">
    <property type="protein sequence ID" value="KAB0268865.1"/>
    <property type="molecule type" value="Genomic_DNA"/>
</dbReference>
<evidence type="ECO:0000313" key="13">
    <source>
        <dbReference type="Proteomes" id="UP000325684"/>
    </source>
</evidence>
<evidence type="ECO:0000256" key="8">
    <source>
        <dbReference type="ARBA" id="ARBA00023136"/>
    </source>
</evidence>
<feature type="domain" description="AprE-like long alpha-helical hairpin" evidence="10">
    <location>
        <begin position="107"/>
        <end position="297"/>
    </location>
</feature>
<name>A0A5N3PGU7_9HYPH</name>
<dbReference type="PRINTS" id="PR01490">
    <property type="entry name" value="RTXTOXIND"/>
</dbReference>
<protein>
    <recommendedName>
        <fullName evidence="9">Membrane fusion protein (MFP) family protein</fullName>
    </recommendedName>
</protein>
<proteinExistence type="inferred from homology"/>
<keyword evidence="8 9" id="KW-0472">Membrane</keyword>
<dbReference type="Gene3D" id="2.40.30.170">
    <property type="match status" value="1"/>
</dbReference>
<dbReference type="InterPro" id="IPR058781">
    <property type="entry name" value="HH_AprE-like"/>
</dbReference>
<dbReference type="InterPro" id="IPR050739">
    <property type="entry name" value="MFP"/>
</dbReference>
<reference evidence="12 13" key="1">
    <citation type="journal article" date="2019" name="Microorganisms">
        <title>Genome Insights into the Novel Species Microvirga brassicacearum, a Rapeseed Endophyte with Biotechnological Potential.</title>
        <authorList>
            <person name="Jimenez-Gomez A."/>
            <person name="Saati-Santamaria Z."/>
            <person name="Igual J.M."/>
            <person name="Rivas R."/>
            <person name="Mateos P.F."/>
            <person name="Garcia-Fraile P."/>
        </authorList>
    </citation>
    <scope>NUCLEOTIDE SEQUENCE [LARGE SCALE GENOMIC DNA]</scope>
    <source>
        <strain evidence="12 13">CDVBN77</strain>
    </source>
</reference>
<evidence type="ECO:0000256" key="6">
    <source>
        <dbReference type="ARBA" id="ARBA00022692"/>
    </source>
</evidence>
<dbReference type="InterPro" id="IPR058982">
    <property type="entry name" value="Beta-barrel_AprE"/>
</dbReference>
<dbReference type="Gene3D" id="2.40.50.100">
    <property type="match status" value="2"/>
</dbReference>
<organism evidence="12 13">
    <name type="scientific">Microvirga brassicacearum</name>
    <dbReference type="NCBI Taxonomy" id="2580413"/>
    <lineage>
        <taxon>Bacteria</taxon>
        <taxon>Pseudomonadati</taxon>
        <taxon>Pseudomonadota</taxon>
        <taxon>Alphaproteobacteria</taxon>
        <taxon>Hyphomicrobiales</taxon>
        <taxon>Methylobacteriaceae</taxon>
        <taxon>Microvirga</taxon>
    </lineage>
</organism>
<evidence type="ECO:0000256" key="9">
    <source>
        <dbReference type="RuleBase" id="RU365093"/>
    </source>
</evidence>
<keyword evidence="5 9" id="KW-0997">Cell inner membrane</keyword>
<evidence type="ECO:0000259" key="10">
    <source>
        <dbReference type="Pfam" id="PF25994"/>
    </source>
</evidence>
<keyword evidence="13" id="KW-1185">Reference proteome</keyword>
<dbReference type="PANTHER" id="PTHR30386">
    <property type="entry name" value="MEMBRANE FUSION SUBUNIT OF EMRAB-TOLC MULTIDRUG EFFLUX PUMP"/>
    <property type="match status" value="1"/>
</dbReference>
<dbReference type="InterPro" id="IPR010129">
    <property type="entry name" value="T1SS_HlyD"/>
</dbReference>
<comment type="similarity">
    <text evidence="2 9">Belongs to the membrane fusion protein (MFP) (TC 8.A.1) family.</text>
</comment>
<dbReference type="NCBIfam" id="TIGR01843">
    <property type="entry name" value="type_I_hlyD"/>
    <property type="match status" value="1"/>
</dbReference>
<evidence type="ECO:0000256" key="1">
    <source>
        <dbReference type="ARBA" id="ARBA00004377"/>
    </source>
</evidence>
<dbReference type="GO" id="GO:0015031">
    <property type="term" value="P:protein transport"/>
    <property type="evidence" value="ECO:0007669"/>
    <property type="project" value="InterPro"/>
</dbReference>
<dbReference type="RefSeq" id="WP_150941922.1">
    <property type="nucleotide sequence ID" value="NZ_VCMV01000003.1"/>
</dbReference>
<comment type="caution">
    <text evidence="12">The sequence shown here is derived from an EMBL/GenBank/DDBJ whole genome shotgun (WGS) entry which is preliminary data.</text>
</comment>
<dbReference type="PANTHER" id="PTHR30386:SF17">
    <property type="entry name" value="ALKALINE PROTEASE SECRETION PROTEIN APRE"/>
    <property type="match status" value="1"/>
</dbReference>
<dbReference type="AlphaFoldDB" id="A0A5N3PGU7"/>
<dbReference type="OrthoDB" id="9810980at2"/>
<dbReference type="Proteomes" id="UP000325684">
    <property type="component" value="Unassembled WGS sequence"/>
</dbReference>
<accession>A0A5N3PGU7</accession>